<proteinExistence type="predicted"/>
<evidence type="ECO:0000313" key="1">
    <source>
        <dbReference type="EMBL" id="GAA0946657.1"/>
    </source>
</evidence>
<accession>A0ABN1QSM6</accession>
<sequence length="460" mass="51397">MSQGSLADQVNAAIYRATGREVTITAKSISDWERGWYSWPSADVRAALCEVLRVPDPSDLGFVFRRTQRNVPPAALPDLIGGRALLTTEASNIVELPSGKSFAGAELLVHHCSAEETGLDWLMVEPTEQLTTSLRRTDRWSAVVTSDADGKYYVSDARRFVRRASRPAIRQPVASANVIDDLTAGIIWAVVNADTALLADDAQLEMSQARLAHYVEQSASEASLSEVPELNAVSAQWLGSTFCSRHISRHLGRLSETPFFWTREQRGEDASSWLLWNHKLDYLRYTSRRFIRMRRAFCIPEAEVDASPRYERVLLLLAMALMEAFGITVELTVDPGLSEVGGFVLADEAIEANWLGGEGIWRVDARPRPRRVSEYREIERRLAARSMIAVECSAGRLEEMADYLGVPWRWFRRRCEELAVAGIEGIAQPRSRHLSTRGLDAAIRYVAHIDAIEGSYLACS</sequence>
<gene>
    <name evidence="1" type="ORF">GCM10009554_42790</name>
</gene>
<dbReference type="EMBL" id="BAAAHK010000009">
    <property type="protein sequence ID" value="GAA0946657.1"/>
    <property type="molecule type" value="Genomic_DNA"/>
</dbReference>
<evidence type="ECO:0000313" key="2">
    <source>
        <dbReference type="Proteomes" id="UP001500542"/>
    </source>
</evidence>
<name>A0ABN1QSM6_9ACTN</name>
<keyword evidence="2" id="KW-1185">Reference proteome</keyword>
<protein>
    <recommendedName>
        <fullName evidence="3">XRE family transcriptional regulator</fullName>
    </recommendedName>
</protein>
<comment type="caution">
    <text evidence="1">The sequence shown here is derived from an EMBL/GenBank/DDBJ whole genome shotgun (WGS) entry which is preliminary data.</text>
</comment>
<dbReference type="Proteomes" id="UP001500542">
    <property type="component" value="Unassembled WGS sequence"/>
</dbReference>
<organism evidence="1 2">
    <name type="scientific">Kribbella koreensis</name>
    <dbReference type="NCBI Taxonomy" id="57909"/>
    <lineage>
        <taxon>Bacteria</taxon>
        <taxon>Bacillati</taxon>
        <taxon>Actinomycetota</taxon>
        <taxon>Actinomycetes</taxon>
        <taxon>Propionibacteriales</taxon>
        <taxon>Kribbellaceae</taxon>
        <taxon>Kribbella</taxon>
    </lineage>
</organism>
<reference evidence="1 2" key="1">
    <citation type="journal article" date="2019" name="Int. J. Syst. Evol. Microbiol.">
        <title>The Global Catalogue of Microorganisms (GCM) 10K type strain sequencing project: providing services to taxonomists for standard genome sequencing and annotation.</title>
        <authorList>
            <consortium name="The Broad Institute Genomics Platform"/>
            <consortium name="The Broad Institute Genome Sequencing Center for Infectious Disease"/>
            <person name="Wu L."/>
            <person name="Ma J."/>
        </authorList>
    </citation>
    <scope>NUCLEOTIDE SEQUENCE [LARGE SCALE GENOMIC DNA]</scope>
    <source>
        <strain evidence="1 2">JCM 10977</strain>
    </source>
</reference>
<evidence type="ECO:0008006" key="3">
    <source>
        <dbReference type="Google" id="ProtNLM"/>
    </source>
</evidence>